<dbReference type="InterPro" id="IPR003165">
    <property type="entry name" value="Piwi"/>
</dbReference>
<protein>
    <recommendedName>
        <fullName evidence="1">Piwi domain-containing protein</fullName>
    </recommendedName>
</protein>
<reference evidence="2 3" key="1">
    <citation type="journal article" date="2016" name="Genome Announc.">
        <title>Complete genome sequence of the hyperthermophilic and piezophilic archaeon Thermococcus barophilus Ch5, capable of growth at the expense of hydrogenogenesis from carbon monoxide and formate.</title>
        <authorList>
            <person name="Oger P."/>
            <person name="Sokolova T.G."/>
            <person name="Kozhevnikova D.A."/>
            <person name="Taranov E.A."/>
            <person name="Vannier P."/>
            <person name="Lee H.S."/>
            <person name="Kwon K.K."/>
            <person name="Kang S.G."/>
            <person name="Lee J.H."/>
            <person name="Bonch-Osmolovskaya E.A."/>
            <person name="Lebedinsky A.V."/>
        </authorList>
    </citation>
    <scope>NUCLEOTIDE SEQUENCE [LARGE SCALE GENOMIC DNA]</scope>
    <source>
        <strain evidence="3">Ch5</strain>
    </source>
</reference>
<dbReference type="RefSeq" id="WP_056934506.1">
    <property type="nucleotide sequence ID" value="NZ_CP013050.1"/>
</dbReference>
<gene>
    <name evidence="2" type="ORF">TBCH5v1_2148</name>
</gene>
<name>A0A0S1XE74_THEBA</name>
<dbReference type="GeneID" id="26137372"/>
<dbReference type="Pfam" id="PF02171">
    <property type="entry name" value="Piwi"/>
    <property type="match status" value="1"/>
</dbReference>
<accession>A0A0S1XE74</accession>
<evidence type="ECO:0000313" key="3">
    <source>
        <dbReference type="Proteomes" id="UP000066042"/>
    </source>
</evidence>
<dbReference type="GO" id="GO:0003676">
    <property type="term" value="F:nucleic acid binding"/>
    <property type="evidence" value="ECO:0007669"/>
    <property type="project" value="InterPro"/>
</dbReference>
<feature type="domain" description="Piwi" evidence="1">
    <location>
        <begin position="559"/>
        <end position="724"/>
    </location>
</feature>
<dbReference type="PATRIC" id="fig|55802.8.peg.2129"/>
<evidence type="ECO:0000259" key="1">
    <source>
        <dbReference type="Pfam" id="PF02171"/>
    </source>
</evidence>
<dbReference type="InterPro" id="IPR036397">
    <property type="entry name" value="RNaseH_sf"/>
</dbReference>
<dbReference type="Proteomes" id="UP000066042">
    <property type="component" value="Chromosome"/>
</dbReference>
<dbReference type="SUPFAM" id="SSF53098">
    <property type="entry name" value="Ribonuclease H-like"/>
    <property type="match status" value="1"/>
</dbReference>
<proteinExistence type="predicted"/>
<organism evidence="2 3">
    <name type="scientific">Thermococcus barophilus</name>
    <dbReference type="NCBI Taxonomy" id="55802"/>
    <lineage>
        <taxon>Archaea</taxon>
        <taxon>Methanobacteriati</taxon>
        <taxon>Methanobacteriota</taxon>
        <taxon>Thermococci</taxon>
        <taxon>Thermococcales</taxon>
        <taxon>Thermococcaceae</taxon>
        <taxon>Thermococcus</taxon>
    </lineage>
</organism>
<evidence type="ECO:0000313" key="2">
    <source>
        <dbReference type="EMBL" id="ALM76049.1"/>
    </source>
</evidence>
<dbReference type="EMBL" id="CP013050">
    <property type="protein sequence ID" value="ALM76049.1"/>
    <property type="molecule type" value="Genomic_DNA"/>
</dbReference>
<dbReference type="InterPro" id="IPR012337">
    <property type="entry name" value="RNaseH-like_sf"/>
</dbReference>
<dbReference type="Gene3D" id="3.30.420.10">
    <property type="entry name" value="Ribonuclease H-like superfamily/Ribonuclease H"/>
    <property type="match status" value="1"/>
</dbReference>
<sequence>MTNKTKQKSRKQRSLIEFLKVKKINKEDGKNHNLIKYSTERIDTGVTQSLIDINISSNILKLRGSIAQEVFKRKIGVYYGLGKYYVAENKLKNTDRMDFLKRVYETFPYNYLDKQDPHSKISFYEYYTFQKSIDKDVINLLELQKINEYSWDILDPHIATRLLTSYVKLYLGDYLKPILSSFEYVRARIKTKQKTVPIKIPVTKKFEIRTLGYDPTQSEITLAIKRHASMNAVLLSSFPPDILAVVITKLKRLVNEAVKQDYRKVRIYSETQPGSGTAAVVEIISGSQNVMKFLEEHPKGAIHVEKRLKELGKSLQEVRYLLIGVYDNNVSLERAKKDERYHYYFTEHNAYLVLTPEVQKALFGKLIDDWKTSILNEYQNKLHEITSLGMFKHLETIRGIPVSLKERLVVRTSEGLQTVDDIRDILTNPKILSNMLPISEDALKETRKHKLRITLFCPEKFSERIHRTIFYDKLNQFRDGLLSNSFASVDEIELFQVKGENSSDYEEIMKDAGLDKIHDYTLAVIIFPEHYSKRNLELRIFYNWLKMRFYSENKPLVFQGARIDSVFGRYAKYASYNLILQIPPKLGIYPYSLEEHEDYDYIIGIDYTYWYERDTPSLGGGAVLTSPSGLIESIYPIALPSRTESLNMSKILSEWFTRTVKTNRHIIDKGHVTVLISRDGMIPKYERQTIQEFLSEYSGDMGMTIEAVEVRKRIAVRTWATQEPVAYYSPIKVGDCTYYLVDAHTGYPLGEKGNRTFYSSPYLIGSFYRFEKGKSSPVPGSAKKHVIESLIRLQKINYATTRMDNIKLPLPVDITHKLINFIRDTKMEIKGVGIPNSLFMI</sequence>
<dbReference type="AlphaFoldDB" id="A0A0S1XE74"/>